<dbReference type="Pfam" id="PF19134">
    <property type="entry name" value="DUF5817"/>
    <property type="match status" value="1"/>
</dbReference>
<proteinExistence type="predicted"/>
<evidence type="ECO:0000313" key="2">
    <source>
        <dbReference type="EMBL" id="WNY23764.1"/>
    </source>
</evidence>
<sequence length="150" mass="16835">MYYVFVCPACQRHAQLWQPGYKTVGCQSCGAKIKTDSLRVFGPFETHEEAVKKRSEVQAELSQTPGTFSQNESLMTVPLEKEIQMKPPKTKKPQQIITDVLKENGIMIAADCEYYCAQRGVDSDTFQKTLAKLIEAGEVYRPDKGLIALV</sequence>
<dbReference type="EMBL" id="CP131059">
    <property type="protein sequence ID" value="WNY23764.1"/>
    <property type="molecule type" value="Genomic_DNA"/>
</dbReference>
<organism evidence="2 3">
    <name type="scientific">Methanimicrococcus hongohii</name>
    <dbReference type="NCBI Taxonomy" id="3028295"/>
    <lineage>
        <taxon>Archaea</taxon>
        <taxon>Methanobacteriati</taxon>
        <taxon>Methanobacteriota</taxon>
        <taxon>Stenosarchaea group</taxon>
        <taxon>Methanomicrobia</taxon>
        <taxon>Methanosarcinales</taxon>
        <taxon>Methanosarcinaceae</taxon>
        <taxon>Methanimicrococcus</taxon>
    </lineage>
</organism>
<keyword evidence="3" id="KW-1185">Reference proteome</keyword>
<name>A0AA96ZSR8_9EURY</name>
<dbReference type="KEGG" id="mehf:MmiHf6_10790"/>
<dbReference type="Gene3D" id="3.90.820.10">
    <property type="entry name" value="Structural Genomics, Unknown Function 30-nov-00 1gh9 Mol_id"/>
    <property type="match status" value="1"/>
</dbReference>
<gene>
    <name evidence="2" type="ORF">MmiHf6_10790</name>
</gene>
<dbReference type="AlphaFoldDB" id="A0AA96ZSR8"/>
<dbReference type="GeneID" id="85195641"/>
<protein>
    <recommendedName>
        <fullName evidence="1">DUF5817 domain-containing protein</fullName>
    </recommendedName>
</protein>
<dbReference type="Proteomes" id="UP001302978">
    <property type="component" value="Chromosome"/>
</dbReference>
<feature type="domain" description="DUF5817" evidence="1">
    <location>
        <begin position="2"/>
        <end position="59"/>
    </location>
</feature>
<dbReference type="RefSeq" id="WP_420891300.1">
    <property type="nucleotide sequence ID" value="NZ_CP131059.1"/>
</dbReference>
<accession>A0AA96ZSR8</accession>
<dbReference type="InterPro" id="IPR043855">
    <property type="entry name" value="DUF5817"/>
</dbReference>
<evidence type="ECO:0000259" key="1">
    <source>
        <dbReference type="Pfam" id="PF19134"/>
    </source>
</evidence>
<reference evidence="2 3" key="1">
    <citation type="submission" date="2023-07" db="EMBL/GenBank/DDBJ databases">
        <title>Closed genoem sequence of Methanomicrococcus sp. Hf6.</title>
        <authorList>
            <person name="Poehlein A."/>
            <person name="Protasov E."/>
            <person name="Platt K."/>
            <person name="Reeh H."/>
            <person name="Daniel R."/>
            <person name="Brune A."/>
        </authorList>
    </citation>
    <scope>NUCLEOTIDE SEQUENCE [LARGE SCALE GENOMIC DNA]</scope>
    <source>
        <strain evidence="2 3">Hf6</strain>
    </source>
</reference>
<evidence type="ECO:0000313" key="3">
    <source>
        <dbReference type="Proteomes" id="UP001302978"/>
    </source>
</evidence>